<dbReference type="SMART" id="SM00382">
    <property type="entry name" value="AAA"/>
    <property type="match status" value="1"/>
</dbReference>
<organism evidence="12 13">
    <name type="scientific">Marvinbryantia formatexigens DSM 14469</name>
    <dbReference type="NCBI Taxonomy" id="478749"/>
    <lineage>
        <taxon>Bacteria</taxon>
        <taxon>Bacillati</taxon>
        <taxon>Bacillota</taxon>
        <taxon>Clostridia</taxon>
        <taxon>Lachnospirales</taxon>
        <taxon>Lachnospiraceae</taxon>
        <taxon>Marvinbryantia</taxon>
    </lineage>
</organism>
<evidence type="ECO:0000256" key="5">
    <source>
        <dbReference type="ARBA" id="ARBA00022741"/>
    </source>
</evidence>
<dbReference type="FunFam" id="3.40.50.300:FF:000221">
    <property type="entry name" value="Multidrug ABC transporter ATP-binding protein"/>
    <property type="match status" value="1"/>
</dbReference>
<keyword evidence="4 9" id="KW-0812">Transmembrane</keyword>
<dbReference type="CDD" id="cd07346">
    <property type="entry name" value="ABC_6TM_exporters"/>
    <property type="match status" value="1"/>
</dbReference>
<dbReference type="PROSITE" id="PS00211">
    <property type="entry name" value="ABC_TRANSPORTER_1"/>
    <property type="match status" value="1"/>
</dbReference>
<dbReference type="Proteomes" id="UP000005561">
    <property type="component" value="Unassembled WGS sequence"/>
</dbReference>
<dbReference type="GO" id="GO:0005524">
    <property type="term" value="F:ATP binding"/>
    <property type="evidence" value="ECO:0007669"/>
    <property type="project" value="UniProtKB-KW"/>
</dbReference>
<dbReference type="STRING" id="168384.SAMN05660368_00819"/>
<dbReference type="PROSITE" id="PS50929">
    <property type="entry name" value="ABC_TM1F"/>
    <property type="match status" value="1"/>
</dbReference>
<evidence type="ECO:0000256" key="1">
    <source>
        <dbReference type="ARBA" id="ARBA00004651"/>
    </source>
</evidence>
<sequence>MSAFREWFETMTLGQTKKYMELLAWSLFDSFVVSIPYAVMIMAMYVLLIPVLSPETKLPLNRMGILTGILLAQFIGYLFIRRKSYLDFCTGFAGTTRTSRIQMGEHLRSLSMGFFASRDAGDLSTVLLRDYTEIENFAQQLLPQVATILIRFLLAVVVLSAFDVRMTAAVFLVIPLALPFAFLSLKRMEKESRRLQTSQQEVAAGILEYVGGIQTLKAFHMAGERFETLKASVAGWQHASIRLETGAAAPVSMVGRCLLNCGIGVVMLTGGFLLTKGELSPFYYMAFMLLSLTIYDPVLMLFTFIADFSRTARSGGRIRSLFEEKPLPEAKEGAAPEKYDIVFKDVSFAYGREEVLHRINLTFPERSVTALVGPSGSGKSTITRLIARFWDVTEGEIRMGGIPIRNIPSQTLLGNISVVFQDVYLFHDTIEENIRMGREDATHEEIVAAAKKAACHDFIMALHRGYQTMVGEGGSTLSGGEKQRISIARALLKDAPVVLLDEATSSLDPENEVLIQQAISALVEEKTVIVIAHRLQSISNADKIVVLEEGAVSACGTHEELLREPGIYSQLWQEQQNAGSWQIKA</sequence>
<dbReference type="Pfam" id="PF00664">
    <property type="entry name" value="ABC_membrane"/>
    <property type="match status" value="1"/>
</dbReference>
<dbReference type="GO" id="GO:0005886">
    <property type="term" value="C:plasma membrane"/>
    <property type="evidence" value="ECO:0007669"/>
    <property type="project" value="UniProtKB-SubCell"/>
</dbReference>
<dbReference type="InterPro" id="IPR011527">
    <property type="entry name" value="ABC1_TM_dom"/>
</dbReference>
<feature type="transmembrane region" description="Helical" evidence="9">
    <location>
        <begin position="168"/>
        <end position="185"/>
    </location>
</feature>
<keyword evidence="6 12" id="KW-0067">ATP-binding</keyword>
<evidence type="ECO:0000313" key="12">
    <source>
        <dbReference type="EMBL" id="EET59358.1"/>
    </source>
</evidence>
<dbReference type="Gene3D" id="3.40.50.300">
    <property type="entry name" value="P-loop containing nucleotide triphosphate hydrolases"/>
    <property type="match status" value="1"/>
</dbReference>
<dbReference type="GO" id="GO:0015421">
    <property type="term" value="F:ABC-type oligopeptide transporter activity"/>
    <property type="evidence" value="ECO:0007669"/>
    <property type="project" value="TreeGrafter"/>
</dbReference>
<dbReference type="SUPFAM" id="SSF52540">
    <property type="entry name" value="P-loop containing nucleoside triphosphate hydrolases"/>
    <property type="match status" value="1"/>
</dbReference>
<evidence type="ECO:0000259" key="10">
    <source>
        <dbReference type="PROSITE" id="PS50893"/>
    </source>
</evidence>
<dbReference type="PROSITE" id="PS50893">
    <property type="entry name" value="ABC_TRANSPORTER_2"/>
    <property type="match status" value="1"/>
</dbReference>
<dbReference type="PANTHER" id="PTHR43394:SF1">
    <property type="entry name" value="ATP-BINDING CASSETTE SUB-FAMILY B MEMBER 10, MITOCHONDRIAL"/>
    <property type="match status" value="1"/>
</dbReference>
<dbReference type="PANTHER" id="PTHR43394">
    <property type="entry name" value="ATP-DEPENDENT PERMEASE MDL1, MITOCHONDRIAL"/>
    <property type="match status" value="1"/>
</dbReference>
<keyword evidence="13" id="KW-1185">Reference proteome</keyword>
<accession>C6LJ38</accession>
<evidence type="ECO:0000256" key="6">
    <source>
        <dbReference type="ARBA" id="ARBA00022840"/>
    </source>
</evidence>
<keyword evidence="7 9" id="KW-1133">Transmembrane helix</keyword>
<dbReference type="InterPro" id="IPR017871">
    <property type="entry name" value="ABC_transporter-like_CS"/>
</dbReference>
<feature type="transmembrane region" description="Helical" evidence="9">
    <location>
        <begin position="281"/>
        <end position="305"/>
    </location>
</feature>
<evidence type="ECO:0000256" key="2">
    <source>
        <dbReference type="ARBA" id="ARBA00022448"/>
    </source>
</evidence>
<reference evidence="12" key="1">
    <citation type="submission" date="2009-07" db="EMBL/GenBank/DDBJ databases">
        <authorList>
            <person name="Weinstock G."/>
            <person name="Sodergren E."/>
            <person name="Clifton S."/>
            <person name="Fulton L."/>
            <person name="Fulton B."/>
            <person name="Courtney L."/>
            <person name="Fronick C."/>
            <person name="Harrison M."/>
            <person name="Strong C."/>
            <person name="Farmer C."/>
            <person name="Delahaunty K."/>
            <person name="Markovic C."/>
            <person name="Hall O."/>
            <person name="Minx P."/>
            <person name="Tomlinson C."/>
            <person name="Mitreva M."/>
            <person name="Nelson J."/>
            <person name="Hou S."/>
            <person name="Wollam A."/>
            <person name="Pepin K.H."/>
            <person name="Johnson M."/>
            <person name="Bhonagiri V."/>
            <person name="Nash W.E."/>
            <person name="Warren W."/>
            <person name="Chinwalla A."/>
            <person name="Mardis E.R."/>
            <person name="Wilson R.K."/>
        </authorList>
    </citation>
    <scope>NUCLEOTIDE SEQUENCE [LARGE SCALE GENOMIC DNA]</scope>
    <source>
        <strain evidence="12">DSM 14469</strain>
    </source>
</reference>
<evidence type="ECO:0000256" key="4">
    <source>
        <dbReference type="ARBA" id="ARBA00022692"/>
    </source>
</evidence>
<feature type="domain" description="ABC transmembrane type-1" evidence="11">
    <location>
        <begin position="100"/>
        <end position="310"/>
    </location>
</feature>
<keyword evidence="8 9" id="KW-0472">Membrane</keyword>
<dbReference type="InterPro" id="IPR003593">
    <property type="entry name" value="AAA+_ATPase"/>
</dbReference>
<name>C6LJ38_9FIRM</name>
<dbReference type="Gene3D" id="1.20.1560.10">
    <property type="entry name" value="ABC transporter type 1, transmembrane domain"/>
    <property type="match status" value="1"/>
</dbReference>
<comment type="subcellular location">
    <subcellularLocation>
        <location evidence="1">Cell membrane</location>
        <topology evidence="1">Multi-pass membrane protein</topology>
    </subcellularLocation>
</comment>
<evidence type="ECO:0000313" key="13">
    <source>
        <dbReference type="Proteomes" id="UP000005561"/>
    </source>
</evidence>
<dbReference type="AlphaFoldDB" id="C6LJ38"/>
<feature type="transmembrane region" description="Helical" evidence="9">
    <location>
        <begin position="22"/>
        <end position="48"/>
    </location>
</feature>
<dbReference type="eggNOG" id="COG1132">
    <property type="taxonomic scope" value="Bacteria"/>
</dbReference>
<dbReference type="InterPro" id="IPR027417">
    <property type="entry name" value="P-loop_NTPase"/>
</dbReference>
<dbReference type="GO" id="GO:0016887">
    <property type="term" value="F:ATP hydrolysis activity"/>
    <property type="evidence" value="ECO:0007669"/>
    <property type="project" value="InterPro"/>
</dbReference>
<feature type="transmembrane region" description="Helical" evidence="9">
    <location>
        <begin position="60"/>
        <end position="80"/>
    </location>
</feature>
<evidence type="ECO:0000256" key="9">
    <source>
        <dbReference type="SAM" id="Phobius"/>
    </source>
</evidence>
<dbReference type="InterPro" id="IPR039421">
    <property type="entry name" value="Type_1_exporter"/>
</dbReference>
<proteinExistence type="predicted"/>
<evidence type="ECO:0000256" key="7">
    <source>
        <dbReference type="ARBA" id="ARBA00022989"/>
    </source>
</evidence>
<feature type="transmembrane region" description="Helical" evidence="9">
    <location>
        <begin position="257"/>
        <end position="275"/>
    </location>
</feature>
<dbReference type="InterPro" id="IPR036640">
    <property type="entry name" value="ABC1_TM_sf"/>
</dbReference>
<dbReference type="EMBL" id="ACCL02000019">
    <property type="protein sequence ID" value="EET59358.1"/>
    <property type="molecule type" value="Genomic_DNA"/>
</dbReference>
<keyword evidence="2" id="KW-0813">Transport</keyword>
<keyword evidence="5" id="KW-0547">Nucleotide-binding</keyword>
<dbReference type="SUPFAM" id="SSF90123">
    <property type="entry name" value="ABC transporter transmembrane region"/>
    <property type="match status" value="1"/>
</dbReference>
<comment type="caution">
    <text evidence="12">The sequence shown here is derived from an EMBL/GenBank/DDBJ whole genome shotgun (WGS) entry which is preliminary data.</text>
</comment>
<feature type="transmembrane region" description="Helical" evidence="9">
    <location>
        <begin position="141"/>
        <end position="162"/>
    </location>
</feature>
<dbReference type="InterPro" id="IPR003439">
    <property type="entry name" value="ABC_transporter-like_ATP-bd"/>
</dbReference>
<protein>
    <submittedName>
        <fullName evidence="12">ABC transporter, ATP-binding protein</fullName>
    </submittedName>
</protein>
<evidence type="ECO:0000256" key="3">
    <source>
        <dbReference type="ARBA" id="ARBA00022475"/>
    </source>
</evidence>
<evidence type="ECO:0000259" key="11">
    <source>
        <dbReference type="PROSITE" id="PS50929"/>
    </source>
</evidence>
<dbReference type="Pfam" id="PF00005">
    <property type="entry name" value="ABC_tran"/>
    <property type="match status" value="1"/>
</dbReference>
<keyword evidence="3" id="KW-1003">Cell membrane</keyword>
<evidence type="ECO:0000256" key="8">
    <source>
        <dbReference type="ARBA" id="ARBA00023136"/>
    </source>
</evidence>
<dbReference type="RefSeq" id="WP_006863437.1">
    <property type="nucleotide sequence ID" value="NZ_ACCL02000019.1"/>
</dbReference>
<gene>
    <name evidence="12" type="ORF">BRYFOR_08672</name>
</gene>
<feature type="domain" description="ABC transporter" evidence="10">
    <location>
        <begin position="341"/>
        <end position="574"/>
    </location>
</feature>